<reference evidence="12 13" key="1">
    <citation type="submission" date="2024-08" db="EMBL/GenBank/DDBJ databases">
        <authorList>
            <person name="Cucini C."/>
            <person name="Frati F."/>
        </authorList>
    </citation>
    <scope>NUCLEOTIDE SEQUENCE [LARGE SCALE GENOMIC DNA]</scope>
</reference>
<evidence type="ECO:0000256" key="2">
    <source>
        <dbReference type="ARBA" id="ARBA00007413"/>
    </source>
</evidence>
<dbReference type="PANTHER" id="PTHR12412">
    <property type="entry name" value="CAP BINDING PROTEIN"/>
    <property type="match status" value="1"/>
</dbReference>
<evidence type="ECO:0000256" key="6">
    <source>
        <dbReference type="ARBA" id="ARBA00023042"/>
    </source>
</evidence>
<name>A0ABP1Q959_9HEXA</name>
<dbReference type="InterPro" id="IPR003890">
    <property type="entry name" value="MIF4G-like_typ-3"/>
</dbReference>
<evidence type="ECO:0000256" key="8">
    <source>
        <dbReference type="ARBA" id="ARBA00023242"/>
    </source>
</evidence>
<keyword evidence="5" id="KW-0507">mRNA processing</keyword>
<evidence type="ECO:0000313" key="13">
    <source>
        <dbReference type="Proteomes" id="UP001642540"/>
    </source>
</evidence>
<dbReference type="Pfam" id="PF02854">
    <property type="entry name" value="MIF4G"/>
    <property type="match status" value="1"/>
</dbReference>
<sequence length="806" mass="93922">MNRGRRRPYEDTEGGERYFKRRRTTSHTEKKEEDPIKSQILTAGEKTSSVETSIESVAKSLESELATQKAKILELLVEVVTTHPEKCSVYSTLAGLLNAKNYNFGGEYVETLVKTFKEHLKSGNWLHAQYTLRFISDLVNSHVISATSLLQLYDTFMEGAVDSTVPQVRRDWLVFAILNCLPWVGRELYDKKEQTVERLMMTIDNFMRKRKRTHVGMLRVWSNDDNHKQEEYLECLWLQVEKLKLDGWIEKHINRPYLAFDSVLCEALQHNLPQISLPPHHENMLYPAPSVVYRMFDYTDCPEGPLAPVLPGTHSIERYLIEQELRDILRKYHNERRECTSHLLEYQHNNRVPLEYMVVEVIFGELFRLPTPEYLEICYGSVLIELCRKSPAIIPQVLAQTTELLFERLDTMHPACIDRFANWFSYHLSNFQFRWTWEDWSRALELDPDHPKPKFIAEVILKCLRLSYYERIADSVPKTFERLVPPTPEPIYKFADRDDGKTEIGTLQSKQLQAAFRGKAAHEDMIVILSEIPNPLEGDEGGPTSHNPIAIDVFAQTLFMLGSKSLTHAHAAIAKYQPVFKRIVENEDAQLCVLKSAYSVWKNDTQMLSVVVDMLLKYQIVECAAVANWVFLKEMQPDFTRIYLWEILHLTIRKMNKHVSRLSFDLNEAREKVRKAEMNTSESEDEDGDHADNPKDKDNKDVPTEEQVDKMEEKLEAAQADQKNLFLIVFQRFIMILSEHIARCDTDGKTFNTAWYRWTIGRLQQVFMQHAEQVAQYSSTLETLLFTQDLDRNILEIFHQFQALRA</sequence>
<evidence type="ECO:0000256" key="9">
    <source>
        <dbReference type="ARBA" id="ARBA00030965"/>
    </source>
</evidence>
<evidence type="ECO:0000256" key="5">
    <source>
        <dbReference type="ARBA" id="ARBA00022664"/>
    </source>
</evidence>
<feature type="compositionally biased region" description="Basic and acidic residues" evidence="10">
    <location>
        <begin position="7"/>
        <end position="18"/>
    </location>
</feature>
<protein>
    <recommendedName>
        <fullName evidence="4">Nuclear cap-binding protein subunit 1</fullName>
    </recommendedName>
    <alternativeName>
        <fullName evidence="9">80 kDa nuclear cap-binding protein</fullName>
    </alternativeName>
</protein>
<evidence type="ECO:0000256" key="10">
    <source>
        <dbReference type="SAM" id="MobiDB-lite"/>
    </source>
</evidence>
<dbReference type="EMBL" id="CAXLJM020000020">
    <property type="protein sequence ID" value="CAL8087095.1"/>
    <property type="molecule type" value="Genomic_DNA"/>
</dbReference>
<dbReference type="SMART" id="SM00543">
    <property type="entry name" value="MIF4G"/>
    <property type="match status" value="1"/>
</dbReference>
<dbReference type="PANTHER" id="PTHR12412:SF2">
    <property type="entry name" value="NUCLEAR CAP-BINDING PROTEIN SUBUNIT 1"/>
    <property type="match status" value="1"/>
</dbReference>
<evidence type="ECO:0000259" key="11">
    <source>
        <dbReference type="SMART" id="SM00543"/>
    </source>
</evidence>
<dbReference type="Gene3D" id="1.25.40.180">
    <property type="match status" value="3"/>
</dbReference>
<organism evidence="12 13">
    <name type="scientific">Orchesella dallaii</name>
    <dbReference type="NCBI Taxonomy" id="48710"/>
    <lineage>
        <taxon>Eukaryota</taxon>
        <taxon>Metazoa</taxon>
        <taxon>Ecdysozoa</taxon>
        <taxon>Arthropoda</taxon>
        <taxon>Hexapoda</taxon>
        <taxon>Collembola</taxon>
        <taxon>Entomobryomorpha</taxon>
        <taxon>Entomobryoidea</taxon>
        <taxon>Orchesellidae</taxon>
        <taxon>Orchesellinae</taxon>
        <taxon>Orchesella</taxon>
    </lineage>
</organism>
<proteinExistence type="inferred from homology"/>
<comment type="similarity">
    <text evidence="2">Belongs to the NCBP1 family.</text>
</comment>
<gene>
    <name evidence="12" type="ORF">ODALV1_LOCUS6633</name>
</gene>
<keyword evidence="7" id="KW-0508">mRNA splicing</keyword>
<evidence type="ECO:0000256" key="4">
    <source>
        <dbReference type="ARBA" id="ARBA00019879"/>
    </source>
</evidence>
<dbReference type="InterPro" id="IPR027159">
    <property type="entry name" value="CBP80"/>
</dbReference>
<evidence type="ECO:0000313" key="12">
    <source>
        <dbReference type="EMBL" id="CAL8087095.1"/>
    </source>
</evidence>
<evidence type="ECO:0000256" key="3">
    <source>
        <dbReference type="ARBA" id="ARBA00011361"/>
    </source>
</evidence>
<feature type="region of interest" description="Disordered" evidence="10">
    <location>
        <begin position="1"/>
        <end position="39"/>
    </location>
</feature>
<accession>A0ABP1Q959</accession>
<dbReference type="Proteomes" id="UP001642540">
    <property type="component" value="Unassembled WGS sequence"/>
</dbReference>
<keyword evidence="13" id="KW-1185">Reference proteome</keyword>
<dbReference type="SUPFAM" id="SSF48371">
    <property type="entry name" value="ARM repeat"/>
    <property type="match status" value="3"/>
</dbReference>
<dbReference type="Pfam" id="PF09090">
    <property type="entry name" value="MIF4G_like_2"/>
    <property type="match status" value="1"/>
</dbReference>
<dbReference type="InterPro" id="IPR015174">
    <property type="entry name" value="MIF4G-like_typ-2"/>
</dbReference>
<evidence type="ECO:0000256" key="1">
    <source>
        <dbReference type="ARBA" id="ARBA00004123"/>
    </source>
</evidence>
<comment type="subunit">
    <text evidence="3">Component of the nuclear cap-binding complex (CBC), a heterodimer composed of Cbp80 and Cbp20 that interacts with m7GpppG-capped RNA.</text>
</comment>
<feature type="region of interest" description="Disordered" evidence="10">
    <location>
        <begin position="674"/>
        <end position="710"/>
    </location>
</feature>
<feature type="compositionally biased region" description="Basic and acidic residues" evidence="10">
    <location>
        <begin position="690"/>
        <end position="710"/>
    </location>
</feature>
<feature type="domain" description="MIF4G" evidence="11">
    <location>
        <begin position="37"/>
        <end position="244"/>
    </location>
</feature>
<keyword evidence="6" id="KW-0506">mRNA capping</keyword>
<keyword evidence="8" id="KW-0539">Nucleus</keyword>
<dbReference type="InterPro" id="IPR016024">
    <property type="entry name" value="ARM-type_fold"/>
</dbReference>
<feature type="compositionally biased region" description="Basic and acidic residues" evidence="10">
    <location>
        <begin position="26"/>
        <end position="36"/>
    </location>
</feature>
<comment type="caution">
    <text evidence="12">The sequence shown here is derived from an EMBL/GenBank/DDBJ whole genome shotgun (WGS) entry which is preliminary data.</text>
</comment>
<dbReference type="Pfam" id="PF09088">
    <property type="entry name" value="MIF4G_like"/>
    <property type="match status" value="1"/>
</dbReference>
<evidence type="ECO:0000256" key="7">
    <source>
        <dbReference type="ARBA" id="ARBA00023187"/>
    </source>
</evidence>
<dbReference type="InterPro" id="IPR015172">
    <property type="entry name" value="MIF4G-like_typ-1"/>
</dbReference>
<comment type="subcellular location">
    <subcellularLocation>
        <location evidence="1">Nucleus</location>
    </subcellularLocation>
</comment>